<dbReference type="Proteomes" id="UP000324222">
    <property type="component" value="Unassembled WGS sequence"/>
</dbReference>
<dbReference type="EMBL" id="VSRR010077384">
    <property type="protein sequence ID" value="MPC88300.1"/>
    <property type="molecule type" value="Genomic_DNA"/>
</dbReference>
<protein>
    <submittedName>
        <fullName evidence="1">Uncharacterized protein</fullName>
    </submittedName>
</protein>
<evidence type="ECO:0000313" key="1">
    <source>
        <dbReference type="EMBL" id="MPC88300.1"/>
    </source>
</evidence>
<reference evidence="1 2" key="1">
    <citation type="submission" date="2019-05" db="EMBL/GenBank/DDBJ databases">
        <title>Another draft genome of Portunus trituberculatus and its Hox gene families provides insights of decapod evolution.</title>
        <authorList>
            <person name="Jeong J.-H."/>
            <person name="Song I."/>
            <person name="Kim S."/>
            <person name="Choi T."/>
            <person name="Kim D."/>
            <person name="Ryu S."/>
            <person name="Kim W."/>
        </authorList>
    </citation>
    <scope>NUCLEOTIDE SEQUENCE [LARGE SCALE GENOMIC DNA]</scope>
    <source>
        <tissue evidence="1">Muscle</tissue>
    </source>
</reference>
<comment type="caution">
    <text evidence="1">The sequence shown here is derived from an EMBL/GenBank/DDBJ whole genome shotgun (WGS) entry which is preliminary data.</text>
</comment>
<sequence>MLPLILLKIHQTT</sequence>
<accession>A0A5B7IUH8</accession>
<organism evidence="1 2">
    <name type="scientific">Portunus trituberculatus</name>
    <name type="common">Swimming crab</name>
    <name type="synonym">Neptunus trituberculatus</name>
    <dbReference type="NCBI Taxonomy" id="210409"/>
    <lineage>
        <taxon>Eukaryota</taxon>
        <taxon>Metazoa</taxon>
        <taxon>Ecdysozoa</taxon>
        <taxon>Arthropoda</taxon>
        <taxon>Crustacea</taxon>
        <taxon>Multicrustacea</taxon>
        <taxon>Malacostraca</taxon>
        <taxon>Eumalacostraca</taxon>
        <taxon>Eucarida</taxon>
        <taxon>Decapoda</taxon>
        <taxon>Pleocyemata</taxon>
        <taxon>Brachyura</taxon>
        <taxon>Eubrachyura</taxon>
        <taxon>Portunoidea</taxon>
        <taxon>Portunidae</taxon>
        <taxon>Portuninae</taxon>
        <taxon>Portunus</taxon>
    </lineage>
</organism>
<proteinExistence type="predicted"/>
<gene>
    <name evidence="1" type="ORF">E2C01_083201</name>
</gene>
<keyword evidence="2" id="KW-1185">Reference proteome</keyword>
<evidence type="ECO:0000313" key="2">
    <source>
        <dbReference type="Proteomes" id="UP000324222"/>
    </source>
</evidence>
<name>A0A5B7IUH8_PORTR</name>